<dbReference type="PANTHER" id="PTHR22916">
    <property type="entry name" value="GLYCOSYLTRANSFERASE"/>
    <property type="match status" value="1"/>
</dbReference>
<evidence type="ECO:0000313" key="3">
    <source>
        <dbReference type="Proteomes" id="UP000176422"/>
    </source>
</evidence>
<protein>
    <recommendedName>
        <fullName evidence="1">Glycosyltransferase 2-like domain-containing protein</fullName>
    </recommendedName>
</protein>
<accession>A0A1F8DXM4</accession>
<reference evidence="2 3" key="1">
    <citation type="journal article" date="2016" name="Nat. Commun.">
        <title>Thousands of microbial genomes shed light on interconnected biogeochemical processes in an aquifer system.</title>
        <authorList>
            <person name="Anantharaman K."/>
            <person name="Brown C.T."/>
            <person name="Hug L.A."/>
            <person name="Sharon I."/>
            <person name="Castelle C.J."/>
            <person name="Probst A.J."/>
            <person name="Thomas B.C."/>
            <person name="Singh A."/>
            <person name="Wilkins M.J."/>
            <person name="Karaoz U."/>
            <person name="Brodie E.L."/>
            <person name="Williams K.H."/>
            <person name="Hubbard S.S."/>
            <person name="Banfield J.F."/>
        </authorList>
    </citation>
    <scope>NUCLEOTIDE SEQUENCE [LARGE SCALE GENOMIC DNA]</scope>
</reference>
<evidence type="ECO:0000313" key="2">
    <source>
        <dbReference type="EMBL" id="OGM93293.1"/>
    </source>
</evidence>
<dbReference type="InterPro" id="IPR029044">
    <property type="entry name" value="Nucleotide-diphossugar_trans"/>
</dbReference>
<dbReference type="SUPFAM" id="SSF53448">
    <property type="entry name" value="Nucleotide-diphospho-sugar transferases"/>
    <property type="match status" value="1"/>
</dbReference>
<dbReference type="Gene3D" id="3.90.550.10">
    <property type="entry name" value="Spore Coat Polysaccharide Biosynthesis Protein SpsA, Chain A"/>
    <property type="match status" value="1"/>
</dbReference>
<dbReference type="InterPro" id="IPR001173">
    <property type="entry name" value="Glyco_trans_2-like"/>
</dbReference>
<sequence length="311" mass="35073">MPLVSVIIPTYNSAKFLSRTIESVLAQTYRNFELIIVDDVSTDDTVSIIRSFAEKDSRISCMVLDANSGGPARPTNKGLAVAKGDFIAFLDHDDEWLPEKLQEQVSFLQSASKDIGAVVCDVDLLTPDGTRRPMHTFPDYPTKESFLTAVLCANFFFMFSDLCMRREALQAVGLLDERYILGVDHDYYIRLAQTCLIGVVHKPLIRYAVHPQNLSRGSLSLTNAIADLELLLDTHAELFARHPRCYRRRMVQLGSALIAVGNMQQARSTLRTAFFLNPWAFDVPFYFLLSLLGKRIHRALKMIKNTVQNHA</sequence>
<dbReference type="GO" id="GO:0016758">
    <property type="term" value="F:hexosyltransferase activity"/>
    <property type="evidence" value="ECO:0007669"/>
    <property type="project" value="UniProtKB-ARBA"/>
</dbReference>
<dbReference type="AlphaFoldDB" id="A0A1F8DXM4"/>
<evidence type="ECO:0000259" key="1">
    <source>
        <dbReference type="Pfam" id="PF00535"/>
    </source>
</evidence>
<feature type="domain" description="Glycosyltransferase 2-like" evidence="1">
    <location>
        <begin position="5"/>
        <end position="170"/>
    </location>
</feature>
<dbReference type="Pfam" id="PF00535">
    <property type="entry name" value="Glycos_transf_2"/>
    <property type="match status" value="1"/>
</dbReference>
<name>A0A1F8DXM4_9BACT</name>
<dbReference type="STRING" id="1802559.A2372_02755"/>
<dbReference type="EMBL" id="MGIT01000001">
    <property type="protein sequence ID" value="OGM93293.1"/>
    <property type="molecule type" value="Genomic_DNA"/>
</dbReference>
<organism evidence="2 3">
    <name type="scientific">Candidatus Wolfebacteria bacterium RIFOXYB1_FULL_54_12</name>
    <dbReference type="NCBI Taxonomy" id="1802559"/>
    <lineage>
        <taxon>Bacteria</taxon>
        <taxon>Candidatus Wolfeibacteriota</taxon>
    </lineage>
</organism>
<comment type="caution">
    <text evidence="2">The sequence shown here is derived from an EMBL/GenBank/DDBJ whole genome shotgun (WGS) entry which is preliminary data.</text>
</comment>
<dbReference type="Proteomes" id="UP000176422">
    <property type="component" value="Unassembled WGS sequence"/>
</dbReference>
<proteinExistence type="predicted"/>
<gene>
    <name evidence="2" type="ORF">A2372_02755</name>
</gene>
<dbReference type="PANTHER" id="PTHR22916:SF3">
    <property type="entry name" value="UDP-GLCNAC:BETAGAL BETA-1,3-N-ACETYLGLUCOSAMINYLTRANSFERASE-LIKE PROTEIN 1"/>
    <property type="match status" value="1"/>
</dbReference>